<dbReference type="RefSeq" id="WP_197318358.1">
    <property type="nucleotide sequence ID" value="NZ_JADZSC010000004.1"/>
</dbReference>
<feature type="signal peptide" evidence="1">
    <location>
        <begin position="1"/>
        <end position="22"/>
    </location>
</feature>
<protein>
    <submittedName>
        <fullName evidence="2">Uncharacterized protein</fullName>
    </submittedName>
</protein>
<dbReference type="InterPro" id="IPR046312">
    <property type="entry name" value="DUF6454"/>
</dbReference>
<gene>
    <name evidence="2" type="ORF">H0267_16060</name>
</gene>
<comment type="caution">
    <text evidence="2">The sequence shown here is derived from an EMBL/GenBank/DDBJ whole genome shotgun (WGS) entry which is preliminary data.</text>
</comment>
<dbReference type="SUPFAM" id="SSF50969">
    <property type="entry name" value="YVTN repeat-like/Quinoprotein amine dehydrogenase"/>
    <property type="match status" value="1"/>
</dbReference>
<feature type="chain" id="PRO_5037322596" evidence="1">
    <location>
        <begin position="23"/>
        <end position="308"/>
    </location>
</feature>
<organism evidence="2 3">
    <name type="scientific">Halobacillus yeomjeoni</name>
    <dbReference type="NCBI Taxonomy" id="311194"/>
    <lineage>
        <taxon>Bacteria</taxon>
        <taxon>Bacillati</taxon>
        <taxon>Bacillota</taxon>
        <taxon>Bacilli</taxon>
        <taxon>Bacillales</taxon>
        <taxon>Bacillaceae</taxon>
        <taxon>Halobacillus</taxon>
    </lineage>
</organism>
<name>A0A931HXL7_9BACI</name>
<dbReference type="Proteomes" id="UP000614490">
    <property type="component" value="Unassembled WGS sequence"/>
</dbReference>
<keyword evidence="3" id="KW-1185">Reference proteome</keyword>
<evidence type="ECO:0000313" key="3">
    <source>
        <dbReference type="Proteomes" id="UP000614490"/>
    </source>
</evidence>
<proteinExistence type="predicted"/>
<dbReference type="EMBL" id="JADZSC010000004">
    <property type="protein sequence ID" value="MBH0231727.1"/>
    <property type="molecule type" value="Genomic_DNA"/>
</dbReference>
<dbReference type="AlphaFoldDB" id="A0A931HXL7"/>
<keyword evidence="1" id="KW-0732">Signal</keyword>
<dbReference type="InterPro" id="IPR011044">
    <property type="entry name" value="Quino_amine_DH_bsu"/>
</dbReference>
<evidence type="ECO:0000256" key="1">
    <source>
        <dbReference type="SAM" id="SignalP"/>
    </source>
</evidence>
<sequence>MKKFVSFWTFVFALIMVSTVFAEDMIKEQSLRHSFKELTRSTEWKKESEVDLNFDVFHPQGMTKIGDKYFMSSVEIEERPKKYAQKKNGYDRSAGKGTGHLFVFNGKGELLKDIELGEGDIYHPGGIDFDGENIWVPVAEYRPDSKSIVYKIDAETFNVSKEFRVDDHIGGIVHNDQTGKLLGVSWGSRQYYEWNIKGKELKTLMNSSHFIDYQDCEYLEKSKMICSGIAGLNRPSTEKSYELGGLALVDTKTLAAEHEVPLAEFSSQQHVITRNPVFLNMRNKEIRLFAVPDDDKEASLLIYEAKTR</sequence>
<accession>A0A931HXL7</accession>
<evidence type="ECO:0000313" key="2">
    <source>
        <dbReference type="EMBL" id="MBH0231727.1"/>
    </source>
</evidence>
<reference evidence="2 3" key="1">
    <citation type="journal article" date="2005" name="Int. J. Syst. Evol. Microbiol.">
        <title>Halobacillus yeomjeoni sp. nov., isolated from a marine solar saltern in Korea.</title>
        <authorList>
            <person name="Yoon J.H."/>
            <person name="Kang S.J."/>
            <person name="Lee C.H."/>
            <person name="Oh H.W."/>
            <person name="Oh T.K."/>
        </authorList>
    </citation>
    <scope>NUCLEOTIDE SEQUENCE [LARGE SCALE GENOMIC DNA]</scope>
    <source>
        <strain evidence="2 3">KCTC 3957</strain>
    </source>
</reference>
<dbReference type="Pfam" id="PF20055">
    <property type="entry name" value="DUF6454"/>
    <property type="match status" value="1"/>
</dbReference>